<evidence type="ECO:0000256" key="3">
    <source>
        <dbReference type="ARBA" id="ARBA00005099"/>
    </source>
</evidence>
<evidence type="ECO:0000256" key="10">
    <source>
        <dbReference type="ARBA" id="ARBA00022898"/>
    </source>
</evidence>
<keyword evidence="6" id="KW-0963">Cytoplasm</keyword>
<sequence>MTENMPLLDISMLPADGRFGSGPSKIRDAQLEFLADTGSQLMGTSHRQKPIKDLVGEIQDGIRTLYNLPDDYEVVLGNGGATAFWDIACACLIERKAAFATYGSFSEKFANSAKNCPFLDEPVIYSADFGNYCLPSASSDIDTYAWTHNETSTGVLAPVHRIEGANDDALMIVDGTSAAGGTKINPCEIDVYYFSPQKAFGSDGGLWIALASARAIERAQRIESYALSHPEQGRWIPSFLSFTHAVTNSRKHQTLNTPAIATLIMLKNQIDWLMKNGGLDWAQARCAQSAEVIYQWAQNVEYAEPFVSKKSARSTVVVTVDLDESISAQEVISALRANGIVDVAGYRALGRNQLRIGVFPSVDTQDVIALTQCIDAIVTALKDENNALN</sequence>
<dbReference type="GO" id="GO:0004648">
    <property type="term" value="F:O-phospho-L-serine:2-oxoglutarate aminotransferase activity"/>
    <property type="evidence" value="ECO:0007669"/>
    <property type="project" value="UniProtKB-EC"/>
</dbReference>
<organism evidence="17 18">
    <name type="scientific">Alloscardovia theropitheci</name>
    <dbReference type="NCBI Taxonomy" id="2496842"/>
    <lineage>
        <taxon>Bacteria</taxon>
        <taxon>Bacillati</taxon>
        <taxon>Actinomycetota</taxon>
        <taxon>Actinomycetes</taxon>
        <taxon>Bifidobacteriales</taxon>
        <taxon>Bifidobacteriaceae</taxon>
        <taxon>Alloscardovia</taxon>
    </lineage>
</organism>
<evidence type="ECO:0000256" key="6">
    <source>
        <dbReference type="ARBA" id="ARBA00022490"/>
    </source>
</evidence>
<dbReference type="OrthoDB" id="975012at2"/>
<comment type="cofactor">
    <cofactor evidence="1">
        <name>pyridoxal 5'-phosphate</name>
        <dbReference type="ChEBI" id="CHEBI:597326"/>
    </cofactor>
</comment>
<keyword evidence="11" id="KW-0664">Pyridoxine biosynthesis</keyword>
<keyword evidence="7 17" id="KW-0032">Aminotransferase</keyword>
<keyword evidence="9 17" id="KW-0808">Transferase</keyword>
<dbReference type="PIRSF" id="PIRSF000525">
    <property type="entry name" value="SerC"/>
    <property type="match status" value="1"/>
</dbReference>
<comment type="pathway">
    <text evidence="3">Amino-acid biosynthesis; L-serine biosynthesis; L-serine from 3-phospho-D-glycerate: step 2/3.</text>
</comment>
<dbReference type="Proteomes" id="UP000291289">
    <property type="component" value="Unassembled WGS sequence"/>
</dbReference>
<dbReference type="GO" id="GO:0019265">
    <property type="term" value="P:glycine biosynthetic process, by transamination of glyoxylate"/>
    <property type="evidence" value="ECO:0007669"/>
    <property type="project" value="TreeGrafter"/>
</dbReference>
<dbReference type="GO" id="GO:0008615">
    <property type="term" value="P:pyridoxine biosynthetic process"/>
    <property type="evidence" value="ECO:0007669"/>
    <property type="project" value="UniProtKB-KW"/>
</dbReference>
<keyword evidence="8" id="KW-0028">Amino-acid biosynthesis</keyword>
<evidence type="ECO:0000256" key="7">
    <source>
        <dbReference type="ARBA" id="ARBA00022576"/>
    </source>
</evidence>
<evidence type="ECO:0000313" key="18">
    <source>
        <dbReference type="Proteomes" id="UP000291289"/>
    </source>
</evidence>
<dbReference type="AlphaFoldDB" id="A0A4R0QXC5"/>
<comment type="catalytic activity">
    <reaction evidence="14">
        <text>4-(phosphooxy)-L-threonine + 2-oxoglutarate = (R)-3-hydroxy-2-oxo-4-phosphooxybutanoate + L-glutamate</text>
        <dbReference type="Rhea" id="RHEA:16573"/>
        <dbReference type="ChEBI" id="CHEBI:16810"/>
        <dbReference type="ChEBI" id="CHEBI:29985"/>
        <dbReference type="ChEBI" id="CHEBI:58452"/>
        <dbReference type="ChEBI" id="CHEBI:58538"/>
        <dbReference type="EC" id="2.6.1.52"/>
    </reaction>
</comment>
<comment type="caution">
    <text evidence="17">The sequence shown here is derived from an EMBL/GenBank/DDBJ whole genome shotgun (WGS) entry which is preliminary data.</text>
</comment>
<dbReference type="Pfam" id="PF00266">
    <property type="entry name" value="Aminotran_5"/>
    <property type="match status" value="1"/>
</dbReference>
<evidence type="ECO:0000256" key="11">
    <source>
        <dbReference type="ARBA" id="ARBA00023096"/>
    </source>
</evidence>
<proteinExistence type="inferred from homology"/>
<dbReference type="PANTHER" id="PTHR21152:SF40">
    <property type="entry name" value="ALANINE--GLYOXYLATE AMINOTRANSFERASE"/>
    <property type="match status" value="1"/>
</dbReference>
<evidence type="ECO:0000256" key="15">
    <source>
        <dbReference type="ARBA" id="ARBA00049007"/>
    </source>
</evidence>
<keyword evidence="12" id="KW-0718">Serine biosynthesis</keyword>
<keyword evidence="10" id="KW-0663">Pyridoxal phosphate</keyword>
<dbReference type="InterPro" id="IPR015422">
    <property type="entry name" value="PyrdxlP-dep_Trfase_small"/>
</dbReference>
<dbReference type="InterPro" id="IPR022278">
    <property type="entry name" value="Pser_aminoTfrase"/>
</dbReference>
<keyword evidence="18" id="KW-1185">Reference proteome</keyword>
<evidence type="ECO:0000256" key="8">
    <source>
        <dbReference type="ARBA" id="ARBA00022605"/>
    </source>
</evidence>
<evidence type="ECO:0000256" key="5">
    <source>
        <dbReference type="ARBA" id="ARBA00013030"/>
    </source>
</evidence>
<dbReference type="EC" id="2.6.1.52" evidence="5"/>
<evidence type="ECO:0000313" key="17">
    <source>
        <dbReference type="EMBL" id="TCD54071.1"/>
    </source>
</evidence>
<dbReference type="RefSeq" id="WP_131284355.1">
    <property type="nucleotide sequence ID" value="NZ_RXLP01000021.1"/>
</dbReference>
<dbReference type="GO" id="GO:0006564">
    <property type="term" value="P:L-serine biosynthetic process"/>
    <property type="evidence" value="ECO:0007669"/>
    <property type="project" value="UniProtKB-KW"/>
</dbReference>
<protein>
    <recommendedName>
        <fullName evidence="5">phosphoserine transaminase</fullName>
        <ecNumber evidence="5">2.6.1.52</ecNumber>
    </recommendedName>
    <alternativeName>
        <fullName evidence="13">Phosphohydroxythreonine aminotransferase</fullName>
    </alternativeName>
</protein>
<dbReference type="GO" id="GO:0008453">
    <property type="term" value="F:alanine-glyoxylate transaminase activity"/>
    <property type="evidence" value="ECO:0007669"/>
    <property type="project" value="TreeGrafter"/>
</dbReference>
<dbReference type="Gene3D" id="3.40.640.10">
    <property type="entry name" value="Type I PLP-dependent aspartate aminotransferase-like (Major domain)"/>
    <property type="match status" value="1"/>
</dbReference>
<evidence type="ECO:0000256" key="12">
    <source>
        <dbReference type="ARBA" id="ARBA00023299"/>
    </source>
</evidence>
<comment type="function">
    <text evidence="2">Catalyzes the reversible conversion of 3-phosphohydroxypyruvate to phosphoserine and of 3-hydroxy-2-oxo-4-phosphonooxybutanoate to phosphohydroxythreonine.</text>
</comment>
<dbReference type="NCBIfam" id="TIGR01366">
    <property type="entry name" value="serC_3"/>
    <property type="match status" value="1"/>
</dbReference>
<dbReference type="SUPFAM" id="SSF53383">
    <property type="entry name" value="PLP-dependent transferases"/>
    <property type="match status" value="1"/>
</dbReference>
<dbReference type="UniPathway" id="UPA00135">
    <property type="reaction ID" value="UER00197"/>
</dbReference>
<accession>A0A4R0QXC5</accession>
<evidence type="ECO:0000256" key="1">
    <source>
        <dbReference type="ARBA" id="ARBA00001933"/>
    </source>
</evidence>
<dbReference type="InterPro" id="IPR000192">
    <property type="entry name" value="Aminotrans_V_dom"/>
</dbReference>
<name>A0A4R0QXC5_9BIFI</name>
<dbReference type="InterPro" id="IPR015424">
    <property type="entry name" value="PyrdxlP-dep_Trfase"/>
</dbReference>
<comment type="catalytic activity">
    <reaction evidence="15">
        <text>O-phospho-L-serine + 2-oxoglutarate = 3-phosphooxypyruvate + L-glutamate</text>
        <dbReference type="Rhea" id="RHEA:14329"/>
        <dbReference type="ChEBI" id="CHEBI:16810"/>
        <dbReference type="ChEBI" id="CHEBI:18110"/>
        <dbReference type="ChEBI" id="CHEBI:29985"/>
        <dbReference type="ChEBI" id="CHEBI:57524"/>
        <dbReference type="EC" id="2.6.1.52"/>
    </reaction>
</comment>
<evidence type="ECO:0000259" key="16">
    <source>
        <dbReference type="Pfam" id="PF00266"/>
    </source>
</evidence>
<dbReference type="InterPro" id="IPR006272">
    <property type="entry name" value="Pser_aminoTfrase_mycobac"/>
</dbReference>
<dbReference type="GO" id="GO:0004760">
    <property type="term" value="F:L-serine-pyruvate transaminase activity"/>
    <property type="evidence" value="ECO:0007669"/>
    <property type="project" value="TreeGrafter"/>
</dbReference>
<reference evidence="17 18" key="1">
    <citation type="submission" date="2018-12" db="EMBL/GenBank/DDBJ databases">
        <title>Alloscrdovia theropitheci sp. nov: a novel taxon from the feces of the bleeding-herat monkey (Theropithecus geleda).</title>
        <authorList>
            <person name="Modesto M."/>
        </authorList>
    </citation>
    <scope>NUCLEOTIDE SEQUENCE [LARGE SCALE GENOMIC DNA]</scope>
    <source>
        <strain evidence="17 18">GLDI4/2</strain>
    </source>
</reference>
<comment type="similarity">
    <text evidence="4">Belongs to the class-V pyridoxal-phosphate-dependent aminotransferase family. SerC subfamily.</text>
</comment>
<dbReference type="PANTHER" id="PTHR21152">
    <property type="entry name" value="AMINOTRANSFERASE CLASS V"/>
    <property type="match status" value="1"/>
</dbReference>
<dbReference type="Gene3D" id="3.90.1150.10">
    <property type="entry name" value="Aspartate Aminotransferase, domain 1"/>
    <property type="match status" value="1"/>
</dbReference>
<feature type="domain" description="Aminotransferase class V" evidence="16">
    <location>
        <begin position="28"/>
        <end position="345"/>
    </location>
</feature>
<evidence type="ECO:0000256" key="4">
    <source>
        <dbReference type="ARBA" id="ARBA00006904"/>
    </source>
</evidence>
<dbReference type="EMBL" id="RXLP01000021">
    <property type="protein sequence ID" value="TCD54071.1"/>
    <property type="molecule type" value="Genomic_DNA"/>
</dbReference>
<dbReference type="InterPro" id="IPR015421">
    <property type="entry name" value="PyrdxlP-dep_Trfase_major"/>
</dbReference>
<evidence type="ECO:0000256" key="2">
    <source>
        <dbReference type="ARBA" id="ARBA00003483"/>
    </source>
</evidence>
<gene>
    <name evidence="17" type="ORF">EJ419_05280</name>
</gene>
<evidence type="ECO:0000256" key="13">
    <source>
        <dbReference type="ARBA" id="ARBA00031421"/>
    </source>
</evidence>
<evidence type="ECO:0000256" key="14">
    <source>
        <dbReference type="ARBA" id="ARBA00047630"/>
    </source>
</evidence>
<evidence type="ECO:0000256" key="9">
    <source>
        <dbReference type="ARBA" id="ARBA00022679"/>
    </source>
</evidence>